<reference evidence="2" key="1">
    <citation type="submission" date="2016-10" db="EMBL/GenBank/DDBJ databases">
        <authorList>
            <person name="Varghese N."/>
            <person name="Submissions S."/>
        </authorList>
    </citation>
    <scope>NUCLEOTIDE SEQUENCE [LARGE SCALE GENOMIC DNA]</scope>
    <source>
        <strain evidence="2">CGMCC 1.9113</strain>
    </source>
</reference>
<name>A0A1I5QHH1_9SPHN</name>
<evidence type="ECO:0000313" key="2">
    <source>
        <dbReference type="Proteomes" id="UP000199586"/>
    </source>
</evidence>
<protein>
    <submittedName>
        <fullName evidence="1">Uncharacterized protein</fullName>
    </submittedName>
</protein>
<evidence type="ECO:0000313" key="1">
    <source>
        <dbReference type="EMBL" id="SFP45490.1"/>
    </source>
</evidence>
<dbReference type="RefSeq" id="WP_093330961.1">
    <property type="nucleotide sequence ID" value="NZ_FOXP01000002.1"/>
</dbReference>
<dbReference type="STRING" id="634430.SAMN04488241_10235"/>
<organism evidence="1 2">
    <name type="scientific">Sphingomonas rubra</name>
    <dbReference type="NCBI Taxonomy" id="634430"/>
    <lineage>
        <taxon>Bacteria</taxon>
        <taxon>Pseudomonadati</taxon>
        <taxon>Pseudomonadota</taxon>
        <taxon>Alphaproteobacteria</taxon>
        <taxon>Sphingomonadales</taxon>
        <taxon>Sphingomonadaceae</taxon>
        <taxon>Sphingomonas</taxon>
    </lineage>
</organism>
<accession>A0A1I5QHH1</accession>
<proteinExistence type="predicted"/>
<dbReference type="OrthoDB" id="7553091at2"/>
<dbReference type="AlphaFoldDB" id="A0A1I5QHH1"/>
<gene>
    <name evidence="1" type="ORF">SAMN04488241_10235</name>
</gene>
<sequence length="247" mass="27177">MLLPPAERTRLILAASDAYGPDLLVTAGYAVHNRKQLHRLAGEIADDERDGLIITEVHWDGRTQRRSGRSHAMWAISGRGDLHRFGRQAFSTMEEATAADGKARARFRRHLPNRNIAVGPYSAFALVCGELNLVRGRDTLSFVDDEAGAALMAADIIVNPTHDRMSNAGTLAAKRRFLSQPHANGRSRAYVSCSNWEACGLNGRVQHPSPTLHAVYVDGEPLAYEELADGAFGFVYRRWWLDLAGSG</sequence>
<keyword evidence="2" id="KW-1185">Reference proteome</keyword>
<dbReference type="Proteomes" id="UP000199586">
    <property type="component" value="Unassembled WGS sequence"/>
</dbReference>
<dbReference type="EMBL" id="FOXP01000002">
    <property type="protein sequence ID" value="SFP45490.1"/>
    <property type="molecule type" value="Genomic_DNA"/>
</dbReference>